<protein>
    <submittedName>
        <fullName evidence="1">Uncharacterized protein</fullName>
    </submittedName>
</protein>
<accession>A0ABQ2P5E1</accession>
<keyword evidence="2" id="KW-1185">Reference proteome</keyword>
<organism evidence="1 2">
    <name type="scientific">Silvimonas iriomotensis</name>
    <dbReference type="NCBI Taxonomy" id="449662"/>
    <lineage>
        <taxon>Bacteria</taxon>
        <taxon>Pseudomonadati</taxon>
        <taxon>Pseudomonadota</taxon>
        <taxon>Betaproteobacteria</taxon>
        <taxon>Neisseriales</taxon>
        <taxon>Chitinibacteraceae</taxon>
        <taxon>Silvimonas</taxon>
    </lineage>
</organism>
<evidence type="ECO:0000313" key="2">
    <source>
        <dbReference type="Proteomes" id="UP000637267"/>
    </source>
</evidence>
<evidence type="ECO:0000313" key="1">
    <source>
        <dbReference type="EMBL" id="GGP18603.1"/>
    </source>
</evidence>
<name>A0ABQ2P5E1_9NEIS</name>
<reference evidence="2" key="1">
    <citation type="journal article" date="2019" name="Int. J. Syst. Evol. Microbiol.">
        <title>The Global Catalogue of Microorganisms (GCM) 10K type strain sequencing project: providing services to taxonomists for standard genome sequencing and annotation.</title>
        <authorList>
            <consortium name="The Broad Institute Genomics Platform"/>
            <consortium name="The Broad Institute Genome Sequencing Center for Infectious Disease"/>
            <person name="Wu L."/>
            <person name="Ma J."/>
        </authorList>
    </citation>
    <scope>NUCLEOTIDE SEQUENCE [LARGE SCALE GENOMIC DNA]</scope>
    <source>
        <strain evidence="2">CGMCC 1.8859</strain>
    </source>
</reference>
<proteinExistence type="predicted"/>
<dbReference type="Proteomes" id="UP000637267">
    <property type="component" value="Unassembled WGS sequence"/>
</dbReference>
<sequence>MMGARTPGVTHDLEHFSHPYADAYTDADAHTDCIAHAEQQYFRWSEQ</sequence>
<gene>
    <name evidence="1" type="ORF">GCM10010970_05880</name>
</gene>
<dbReference type="EMBL" id="BMLX01000001">
    <property type="protein sequence ID" value="GGP18603.1"/>
    <property type="molecule type" value="Genomic_DNA"/>
</dbReference>
<comment type="caution">
    <text evidence="1">The sequence shown here is derived from an EMBL/GenBank/DDBJ whole genome shotgun (WGS) entry which is preliminary data.</text>
</comment>